<sequence>MADRSTTTEDKQVFIELAQFQDTLACASAMLPNLDQSDLMSALLLAMQLQSRIVGIMMMPDASSRPAEDGRWSSTTEASTESSVMPAEAEAELNQDRVDDVATVAIESEILSGELGGGELPQESPSLDDADEDSPPSATKRIKLELAGQRTQPHEELGFVVAQVNSGENESTTRDEECDFIVDPEDGGFIIPGFTIVDGSSHCQDFSSAEQSSSSPSSSYSTKTGPPSLPFSTGQLLLNSRVVSALTRAAVFAAANGKVRESGN</sequence>
<evidence type="ECO:0000313" key="3">
    <source>
        <dbReference type="WBParaSite" id="maker-uti_cns_0046362-snap-gene-0.5-mRNA-1"/>
    </source>
</evidence>
<reference evidence="3" key="1">
    <citation type="submission" date="2016-11" db="UniProtKB">
        <authorList>
            <consortium name="WormBaseParasite"/>
        </authorList>
    </citation>
    <scope>IDENTIFICATION</scope>
</reference>
<name>A0A1I8JAF1_9PLAT</name>
<evidence type="ECO:0000256" key="1">
    <source>
        <dbReference type="SAM" id="MobiDB-lite"/>
    </source>
</evidence>
<feature type="compositionally biased region" description="Low complexity" evidence="1">
    <location>
        <begin position="207"/>
        <end position="221"/>
    </location>
</feature>
<proteinExistence type="predicted"/>
<feature type="region of interest" description="Disordered" evidence="1">
    <location>
        <begin position="110"/>
        <end position="137"/>
    </location>
</feature>
<feature type="compositionally biased region" description="Polar residues" evidence="1">
    <location>
        <begin position="222"/>
        <end position="231"/>
    </location>
</feature>
<feature type="region of interest" description="Disordered" evidence="1">
    <location>
        <begin position="62"/>
        <end position="93"/>
    </location>
</feature>
<protein>
    <submittedName>
        <fullName evidence="3">Rubis-subs-bind domain-containing protein</fullName>
    </submittedName>
</protein>
<dbReference type="AlphaFoldDB" id="A0A1I8JAF1"/>
<dbReference type="Proteomes" id="UP000095280">
    <property type="component" value="Unplaced"/>
</dbReference>
<feature type="compositionally biased region" description="Low complexity" evidence="1">
    <location>
        <begin position="73"/>
        <end position="83"/>
    </location>
</feature>
<dbReference type="WBParaSite" id="maker-uti_cns_0046362-snap-gene-0.5-mRNA-1">
    <property type="protein sequence ID" value="maker-uti_cns_0046362-snap-gene-0.5-mRNA-1"/>
    <property type="gene ID" value="maker-uti_cns_0046362-snap-gene-0.5"/>
</dbReference>
<feature type="region of interest" description="Disordered" evidence="1">
    <location>
        <begin position="203"/>
        <end position="231"/>
    </location>
</feature>
<evidence type="ECO:0000313" key="2">
    <source>
        <dbReference type="Proteomes" id="UP000095280"/>
    </source>
</evidence>
<accession>A0A1I8JAF1</accession>
<keyword evidence="2" id="KW-1185">Reference proteome</keyword>
<organism evidence="2 3">
    <name type="scientific">Macrostomum lignano</name>
    <dbReference type="NCBI Taxonomy" id="282301"/>
    <lineage>
        <taxon>Eukaryota</taxon>
        <taxon>Metazoa</taxon>
        <taxon>Spiralia</taxon>
        <taxon>Lophotrochozoa</taxon>
        <taxon>Platyhelminthes</taxon>
        <taxon>Rhabditophora</taxon>
        <taxon>Macrostomorpha</taxon>
        <taxon>Macrostomida</taxon>
        <taxon>Macrostomidae</taxon>
        <taxon>Macrostomum</taxon>
    </lineage>
</organism>